<comment type="caution">
    <text evidence="1">The sequence shown here is derived from an EMBL/GenBank/DDBJ whole genome shotgun (WGS) entry which is preliminary data.</text>
</comment>
<sequence length="104" mass="11946">MAERSFYISAPALQMMKKHNYCPGLGLGKRSQGIPQMIGPPHNQHAFGLGYTPTEAKIEKKRSMEKAKARGSRIKEEKLAVPKTLICKRRRRLPILRFRRNMGR</sequence>
<dbReference type="EMBL" id="CM046397">
    <property type="protein sequence ID" value="KAI8535449.1"/>
    <property type="molecule type" value="Genomic_DNA"/>
</dbReference>
<organism evidence="1 2">
    <name type="scientific">Rhododendron molle</name>
    <name type="common">Chinese azalea</name>
    <name type="synonym">Azalea mollis</name>
    <dbReference type="NCBI Taxonomy" id="49168"/>
    <lineage>
        <taxon>Eukaryota</taxon>
        <taxon>Viridiplantae</taxon>
        <taxon>Streptophyta</taxon>
        <taxon>Embryophyta</taxon>
        <taxon>Tracheophyta</taxon>
        <taxon>Spermatophyta</taxon>
        <taxon>Magnoliopsida</taxon>
        <taxon>eudicotyledons</taxon>
        <taxon>Gunneridae</taxon>
        <taxon>Pentapetalae</taxon>
        <taxon>asterids</taxon>
        <taxon>Ericales</taxon>
        <taxon>Ericaceae</taxon>
        <taxon>Ericoideae</taxon>
        <taxon>Rhodoreae</taxon>
        <taxon>Rhododendron</taxon>
    </lineage>
</organism>
<gene>
    <name evidence="1" type="ORF">RHMOL_Rhmol10G0175200</name>
</gene>
<accession>A0ACC0M4D3</accession>
<dbReference type="Proteomes" id="UP001062846">
    <property type="component" value="Chromosome 10"/>
</dbReference>
<keyword evidence="2" id="KW-1185">Reference proteome</keyword>
<name>A0ACC0M4D3_RHOML</name>
<evidence type="ECO:0000313" key="2">
    <source>
        <dbReference type="Proteomes" id="UP001062846"/>
    </source>
</evidence>
<protein>
    <submittedName>
        <fullName evidence="1">Uncharacterized protein</fullName>
    </submittedName>
</protein>
<evidence type="ECO:0000313" key="1">
    <source>
        <dbReference type="EMBL" id="KAI8535449.1"/>
    </source>
</evidence>
<reference evidence="1" key="1">
    <citation type="submission" date="2022-02" db="EMBL/GenBank/DDBJ databases">
        <title>Plant Genome Project.</title>
        <authorList>
            <person name="Zhang R.-G."/>
        </authorList>
    </citation>
    <scope>NUCLEOTIDE SEQUENCE</scope>
    <source>
        <strain evidence="1">AT1</strain>
    </source>
</reference>
<proteinExistence type="predicted"/>